<feature type="compositionally biased region" description="Gly residues" evidence="1">
    <location>
        <begin position="46"/>
        <end position="63"/>
    </location>
</feature>
<evidence type="ECO:0000256" key="1">
    <source>
        <dbReference type="SAM" id="MobiDB-lite"/>
    </source>
</evidence>
<reference evidence="2" key="2">
    <citation type="submission" date="2025-08" db="UniProtKB">
        <authorList>
            <consortium name="Ensembl"/>
        </authorList>
    </citation>
    <scope>IDENTIFICATION</scope>
</reference>
<keyword evidence="3" id="KW-1185">Reference proteome</keyword>
<dbReference type="GeneTree" id="ENSGT00940000166143"/>
<protein>
    <submittedName>
        <fullName evidence="2">Uncharacterized protein</fullName>
    </submittedName>
</protein>
<reference evidence="2" key="3">
    <citation type="submission" date="2025-09" db="UniProtKB">
        <authorList>
            <consortium name="Ensembl"/>
        </authorList>
    </citation>
    <scope>IDENTIFICATION</scope>
</reference>
<dbReference type="OMA" id="GMITAQC"/>
<reference evidence="2 3" key="1">
    <citation type="submission" date="2012-03" db="EMBL/GenBank/DDBJ databases">
        <title>Whole Genome Assembly of Papio anubis.</title>
        <authorList>
            <person name="Liu Y.L."/>
            <person name="Abraham K.A."/>
            <person name="Akbar H.A."/>
            <person name="Ali S.A."/>
            <person name="Anosike U.A."/>
            <person name="Aqrawi P.A."/>
            <person name="Arias F.A."/>
            <person name="Attaway T.A."/>
            <person name="Awwad R.A."/>
            <person name="Babu C.B."/>
            <person name="Bandaranaike D.B."/>
            <person name="Battles P.B."/>
            <person name="Bell A.B."/>
            <person name="Beltran B.B."/>
            <person name="Berhane-Mersha D.B."/>
            <person name="Bess C.B."/>
            <person name="Bickham C.B."/>
            <person name="Bolden T.B."/>
            <person name="Carter K.C."/>
            <person name="Chau D.C."/>
            <person name="Chavez A.C."/>
            <person name="Clerc-Blankenburg K.C."/>
            <person name="Coyle M.C."/>
            <person name="Dao M.D."/>
            <person name="Davila M.L.D."/>
            <person name="Davy-Carroll L.D."/>
            <person name="Denson S.D."/>
            <person name="Dinh H.D."/>
            <person name="Fernandez S.F."/>
            <person name="Fernando P.F."/>
            <person name="Forbes L.F."/>
            <person name="Francis C.F."/>
            <person name="Francisco L.F."/>
            <person name="Fu Q.F."/>
            <person name="Garcia-Iii R.G."/>
            <person name="Garrett T.G."/>
            <person name="Gross S.G."/>
            <person name="Gubbala S.G."/>
            <person name="Hirani K.H."/>
            <person name="Hogues M.H."/>
            <person name="Hollins B.H."/>
            <person name="Jackson L.J."/>
            <person name="Javaid M.J."/>
            <person name="Jhangiani S.J."/>
            <person name="Johnson A.J."/>
            <person name="Johnson B.J."/>
            <person name="Jones J.J."/>
            <person name="Joshi V.J."/>
            <person name="Kalu J.K."/>
            <person name="Khan N.K."/>
            <person name="Korchina V.K."/>
            <person name="Kovar C.K."/>
            <person name="Lago L.L."/>
            <person name="Lara F.L."/>
            <person name="Le T.-K.L."/>
            <person name="Lee S.L."/>
            <person name="Legall-Iii F.L."/>
            <person name="Lemon S.L."/>
            <person name="Liu J.L."/>
            <person name="Liu Y.-S.L."/>
            <person name="Liyanage D.L."/>
            <person name="Lopez J.L."/>
            <person name="Lorensuhewa L.L."/>
            <person name="Mata R.M."/>
            <person name="Mathew T.M."/>
            <person name="Mercado C.M."/>
            <person name="Mercado I.M."/>
            <person name="Morales K.M."/>
            <person name="Morgan M.M."/>
            <person name="Munidasa M.M."/>
            <person name="Ngo D.N."/>
            <person name="Nguyen L.N."/>
            <person name="Nguyen T.N."/>
            <person name="Nguyen N.N."/>
            <person name="Obregon M.O."/>
            <person name="Okwuonu G.O."/>
            <person name="Ongeri F.O."/>
            <person name="Onwere C.O."/>
            <person name="Osifeso I.O."/>
            <person name="Parra A.P."/>
            <person name="Patil S.P."/>
            <person name="Perez A.P."/>
            <person name="Perez Y.P."/>
            <person name="Pham C.P."/>
            <person name="Pu L.-L.P."/>
            <person name="Puazo M.P."/>
            <person name="Quiroz J.Q."/>
            <person name="Rouhana J.R."/>
            <person name="Ruiz M.R."/>
            <person name="Ruiz S.-J.R."/>
            <person name="Saada N.S."/>
            <person name="Santibanez J.S."/>
            <person name="Scheel M.S."/>
            <person name="Schneider B.S."/>
            <person name="Simmons D.S."/>
            <person name="Sisson I.S."/>
            <person name="Tang L.-Y.T."/>
            <person name="Thornton R.T."/>
            <person name="Tisius J.T."/>
            <person name="Toledanes G.T."/>
            <person name="Trejos Z.T."/>
            <person name="Usmani K.U."/>
            <person name="Varghese R.V."/>
            <person name="Vattathil S.V."/>
            <person name="Vee V.V."/>
            <person name="Walker D.W."/>
            <person name="Weissenberger G.W."/>
            <person name="White C.W."/>
            <person name="Williams A.W."/>
            <person name="Woodworth J.W."/>
            <person name="Wright R.W."/>
            <person name="Zhu Y.Z."/>
            <person name="Han Y.H."/>
            <person name="Newsham I.N."/>
            <person name="Nazareth L.N."/>
            <person name="Worley K.W."/>
            <person name="Muzny D.M."/>
            <person name="Rogers J.R."/>
            <person name="Gibbs R.G."/>
        </authorList>
    </citation>
    <scope>NUCLEOTIDE SEQUENCE [LARGE SCALE GENOMIC DNA]</scope>
</reference>
<accession>A0A8I5R114</accession>
<dbReference type="Proteomes" id="UP000028761">
    <property type="component" value="Chromosome X"/>
</dbReference>
<dbReference type="AlphaFoldDB" id="A0A8I5R114"/>
<organism evidence="2 3">
    <name type="scientific">Papio anubis</name>
    <name type="common">Olive baboon</name>
    <dbReference type="NCBI Taxonomy" id="9555"/>
    <lineage>
        <taxon>Eukaryota</taxon>
        <taxon>Metazoa</taxon>
        <taxon>Chordata</taxon>
        <taxon>Craniata</taxon>
        <taxon>Vertebrata</taxon>
        <taxon>Euteleostomi</taxon>
        <taxon>Mammalia</taxon>
        <taxon>Eutheria</taxon>
        <taxon>Euarchontoglires</taxon>
        <taxon>Primates</taxon>
        <taxon>Haplorrhini</taxon>
        <taxon>Catarrhini</taxon>
        <taxon>Cercopithecidae</taxon>
        <taxon>Cercopithecinae</taxon>
        <taxon>Papio</taxon>
    </lineage>
</organism>
<evidence type="ECO:0000313" key="3">
    <source>
        <dbReference type="Proteomes" id="UP000028761"/>
    </source>
</evidence>
<dbReference type="PANTHER" id="PTHR12138">
    <property type="entry name" value="PRIMATE-EXPANDED PROTEIN FAMILY"/>
    <property type="match status" value="1"/>
</dbReference>
<sequence>GDSRTTGAAGLSRSPGLAPTSPGAARSGAEDADPERSELQARRPSGGPGRLGVGSRGARGVAGGAPSPPSPSPSPAPPFVPGDLRRPRAAGAAELGRRRRRRLRGSPCRRAEEEKPWCCGEGTRLAEGRLRRRGEGKLTDPAPGAGRGRSRGCGELRGGLGDAREAAQQLPAAPEAAQGFALWPRLECSGMITAQCSLNLLGSSDPSTSASQVAGTTGMHHRTQLTFVFFVEAGSPYVVQAGLEHLHSSHLPTSASQSTGITGMSHLAWPTVFLLNSQKYIFRASSLD</sequence>
<dbReference type="PANTHER" id="PTHR12138:SF154">
    <property type="entry name" value="PROTEIN-SERINE_THREONINE PHOSPHATASE"/>
    <property type="match status" value="1"/>
</dbReference>
<dbReference type="Ensembl" id="ENSPANT00000066167.1">
    <property type="protein sequence ID" value="ENSPANP00000054769.1"/>
    <property type="gene ID" value="ENSPANG00000050205.1"/>
</dbReference>
<proteinExistence type="predicted"/>
<evidence type="ECO:0000313" key="2">
    <source>
        <dbReference type="Ensembl" id="ENSPANP00000054769.1"/>
    </source>
</evidence>
<feature type="compositionally biased region" description="Pro residues" evidence="1">
    <location>
        <begin position="66"/>
        <end position="80"/>
    </location>
</feature>
<feature type="region of interest" description="Disordered" evidence="1">
    <location>
        <begin position="130"/>
        <end position="159"/>
    </location>
</feature>
<dbReference type="PRINTS" id="PR02045">
    <property type="entry name" value="F138DOMAIN"/>
</dbReference>
<name>A0A8I5R114_PAPAN</name>
<feature type="region of interest" description="Disordered" evidence="1">
    <location>
        <begin position="1"/>
        <end position="115"/>
    </location>
</feature>